<evidence type="ECO:0000313" key="5">
    <source>
        <dbReference type="EMBL" id="KAF2136011.1"/>
    </source>
</evidence>
<proteinExistence type="inferred from homology"/>
<dbReference type="AlphaFoldDB" id="A0A6A6AZW6"/>
<comment type="similarity">
    <text evidence="1 2">Belongs to the iron/ascorbate-dependent oxidoreductase family.</text>
</comment>
<dbReference type="InterPro" id="IPR026992">
    <property type="entry name" value="DIOX_N"/>
</dbReference>
<accession>A0A6A6AZW6</accession>
<dbReference type="Gene3D" id="2.60.120.330">
    <property type="entry name" value="B-lactam Antibiotic, Isopenicillin N Synthase, Chain"/>
    <property type="match status" value="1"/>
</dbReference>
<dbReference type="PANTHER" id="PTHR47990">
    <property type="entry name" value="2-OXOGLUTARATE (2OG) AND FE(II)-DEPENDENT OXYGENASE SUPERFAMILY PROTEIN-RELATED"/>
    <property type="match status" value="1"/>
</dbReference>
<protein>
    <recommendedName>
        <fullName evidence="4">Fe2OG dioxygenase domain-containing protein</fullName>
    </recommendedName>
</protein>
<dbReference type="GO" id="GO:0016491">
    <property type="term" value="F:oxidoreductase activity"/>
    <property type="evidence" value="ECO:0007669"/>
    <property type="project" value="UniProtKB-KW"/>
</dbReference>
<dbReference type="InterPro" id="IPR050231">
    <property type="entry name" value="Iron_ascorbate_oxido_reductase"/>
</dbReference>
<evidence type="ECO:0000256" key="2">
    <source>
        <dbReference type="RuleBase" id="RU003682"/>
    </source>
</evidence>
<keyword evidence="2" id="KW-0560">Oxidoreductase</keyword>
<dbReference type="EMBL" id="ML995538">
    <property type="protein sequence ID" value="KAF2136011.1"/>
    <property type="molecule type" value="Genomic_DNA"/>
</dbReference>
<dbReference type="Pfam" id="PF14226">
    <property type="entry name" value="DIOX_N"/>
    <property type="match status" value="1"/>
</dbReference>
<dbReference type="PRINTS" id="PR00682">
    <property type="entry name" value="IPNSYNTHASE"/>
</dbReference>
<name>A0A6A6AZW6_9PEZI</name>
<dbReference type="GeneID" id="54296002"/>
<dbReference type="GO" id="GO:0044283">
    <property type="term" value="P:small molecule biosynthetic process"/>
    <property type="evidence" value="ECO:0007669"/>
    <property type="project" value="UniProtKB-ARBA"/>
</dbReference>
<gene>
    <name evidence="5" type="ORF">K452DRAFT_259722</name>
</gene>
<dbReference type="InterPro" id="IPR044861">
    <property type="entry name" value="IPNS-like_FE2OG_OXY"/>
</dbReference>
<evidence type="ECO:0000259" key="4">
    <source>
        <dbReference type="PROSITE" id="PS51471"/>
    </source>
</evidence>
<dbReference type="OrthoDB" id="288590at2759"/>
<feature type="domain" description="Fe2OG dioxygenase" evidence="4">
    <location>
        <begin position="184"/>
        <end position="303"/>
    </location>
</feature>
<dbReference type="PROSITE" id="PS51471">
    <property type="entry name" value="FE2OG_OXY"/>
    <property type="match status" value="1"/>
</dbReference>
<dbReference type="InterPro" id="IPR027443">
    <property type="entry name" value="IPNS-like_sf"/>
</dbReference>
<organism evidence="5 6">
    <name type="scientific">Aplosporella prunicola CBS 121167</name>
    <dbReference type="NCBI Taxonomy" id="1176127"/>
    <lineage>
        <taxon>Eukaryota</taxon>
        <taxon>Fungi</taxon>
        <taxon>Dikarya</taxon>
        <taxon>Ascomycota</taxon>
        <taxon>Pezizomycotina</taxon>
        <taxon>Dothideomycetes</taxon>
        <taxon>Dothideomycetes incertae sedis</taxon>
        <taxon>Botryosphaeriales</taxon>
        <taxon>Aplosporellaceae</taxon>
        <taxon>Aplosporella</taxon>
    </lineage>
</organism>
<keyword evidence="2" id="KW-0408">Iron</keyword>
<dbReference type="Pfam" id="PF03171">
    <property type="entry name" value="2OG-FeII_Oxy"/>
    <property type="match status" value="1"/>
</dbReference>
<dbReference type="InterPro" id="IPR005123">
    <property type="entry name" value="Oxoglu/Fe-dep_dioxygenase_dom"/>
</dbReference>
<keyword evidence="6" id="KW-1185">Reference proteome</keyword>
<dbReference type="RefSeq" id="XP_033391729.1">
    <property type="nucleotide sequence ID" value="XM_033538506.1"/>
</dbReference>
<sequence length="343" mass="37637">MPPPTTLPTIDISPFLHSSSTPAARAATAAALAHACAASGFFYLTGHGIADSTLAHVVELARRFFLESSDDEKARIARRGVSEGGDGARGYQRVGENVTLGRRDWHEAVDLYREFCEGEEEGFGGKEDGLLRGRNLWPRHPPELRDLLEAYVERVKGVGTAVVRAMGCALGEGLEEVFVRETGKSFWVLRMVGYPGLPEEGAEDDDGDGEEEGERDMGRGVSCGEHTDYGCITLLLADATPNALQVRTRDGAWISADPVPGAFVVNIGDMMERWTNGLWKSTPHRVVHRGSGYRVSVPFFFEPDFGARVRPLERCVQLTGGVERYSEVAYGEFLMRKIRGNFV</sequence>
<keyword evidence="2" id="KW-0479">Metal-binding</keyword>
<evidence type="ECO:0000256" key="3">
    <source>
        <dbReference type="SAM" id="MobiDB-lite"/>
    </source>
</evidence>
<feature type="region of interest" description="Disordered" evidence="3">
    <location>
        <begin position="198"/>
        <end position="221"/>
    </location>
</feature>
<evidence type="ECO:0000256" key="1">
    <source>
        <dbReference type="ARBA" id="ARBA00008056"/>
    </source>
</evidence>
<dbReference type="Proteomes" id="UP000799438">
    <property type="component" value="Unassembled WGS sequence"/>
</dbReference>
<dbReference type="GO" id="GO:0046872">
    <property type="term" value="F:metal ion binding"/>
    <property type="evidence" value="ECO:0007669"/>
    <property type="project" value="UniProtKB-KW"/>
</dbReference>
<dbReference type="SUPFAM" id="SSF51197">
    <property type="entry name" value="Clavaminate synthase-like"/>
    <property type="match status" value="1"/>
</dbReference>
<evidence type="ECO:0000313" key="6">
    <source>
        <dbReference type="Proteomes" id="UP000799438"/>
    </source>
</evidence>
<feature type="compositionally biased region" description="Acidic residues" evidence="3">
    <location>
        <begin position="200"/>
        <end position="214"/>
    </location>
</feature>
<reference evidence="5" key="1">
    <citation type="journal article" date="2020" name="Stud. Mycol.">
        <title>101 Dothideomycetes genomes: a test case for predicting lifestyles and emergence of pathogens.</title>
        <authorList>
            <person name="Haridas S."/>
            <person name="Albert R."/>
            <person name="Binder M."/>
            <person name="Bloem J."/>
            <person name="Labutti K."/>
            <person name="Salamov A."/>
            <person name="Andreopoulos B."/>
            <person name="Baker S."/>
            <person name="Barry K."/>
            <person name="Bills G."/>
            <person name="Bluhm B."/>
            <person name="Cannon C."/>
            <person name="Castanera R."/>
            <person name="Culley D."/>
            <person name="Daum C."/>
            <person name="Ezra D."/>
            <person name="Gonzalez J."/>
            <person name="Henrissat B."/>
            <person name="Kuo A."/>
            <person name="Liang C."/>
            <person name="Lipzen A."/>
            <person name="Lutzoni F."/>
            <person name="Magnuson J."/>
            <person name="Mondo S."/>
            <person name="Nolan M."/>
            <person name="Ohm R."/>
            <person name="Pangilinan J."/>
            <person name="Park H.-J."/>
            <person name="Ramirez L."/>
            <person name="Alfaro M."/>
            <person name="Sun H."/>
            <person name="Tritt A."/>
            <person name="Yoshinaga Y."/>
            <person name="Zwiers L.-H."/>
            <person name="Turgeon B."/>
            <person name="Goodwin S."/>
            <person name="Spatafora J."/>
            <person name="Crous P."/>
            <person name="Grigoriev I."/>
        </authorList>
    </citation>
    <scope>NUCLEOTIDE SEQUENCE</scope>
    <source>
        <strain evidence="5">CBS 121167</strain>
    </source>
</reference>